<evidence type="ECO:0000313" key="2">
    <source>
        <dbReference type="EMBL" id="KKN39553.1"/>
    </source>
</evidence>
<evidence type="ECO:0000256" key="1">
    <source>
        <dbReference type="SAM" id="MobiDB-lite"/>
    </source>
</evidence>
<proteinExistence type="predicted"/>
<dbReference type="AlphaFoldDB" id="A0A0F9TDF2"/>
<gene>
    <name evidence="2" type="ORF">LCGC14_0742460</name>
</gene>
<dbReference type="EMBL" id="LAZR01001757">
    <property type="protein sequence ID" value="KKN39553.1"/>
    <property type="molecule type" value="Genomic_DNA"/>
</dbReference>
<reference evidence="2" key="1">
    <citation type="journal article" date="2015" name="Nature">
        <title>Complex archaea that bridge the gap between prokaryotes and eukaryotes.</title>
        <authorList>
            <person name="Spang A."/>
            <person name="Saw J.H."/>
            <person name="Jorgensen S.L."/>
            <person name="Zaremba-Niedzwiedzka K."/>
            <person name="Martijn J."/>
            <person name="Lind A.E."/>
            <person name="van Eijk R."/>
            <person name="Schleper C."/>
            <person name="Guy L."/>
            <person name="Ettema T.J."/>
        </authorList>
    </citation>
    <scope>NUCLEOTIDE SEQUENCE</scope>
</reference>
<comment type="caution">
    <text evidence="2">The sequence shown here is derived from an EMBL/GenBank/DDBJ whole genome shotgun (WGS) entry which is preliminary data.</text>
</comment>
<feature type="region of interest" description="Disordered" evidence="1">
    <location>
        <begin position="1"/>
        <end position="29"/>
    </location>
</feature>
<sequence length="51" mass="5471">MTVAKTRPLSTGSGCDTCKAESGGGGKPATRSCLKCHRYLCYDHAQNHRCL</sequence>
<name>A0A0F9TDF2_9ZZZZ</name>
<accession>A0A0F9TDF2</accession>
<protein>
    <submittedName>
        <fullName evidence="2">Uncharacterized protein</fullName>
    </submittedName>
</protein>
<organism evidence="2">
    <name type="scientific">marine sediment metagenome</name>
    <dbReference type="NCBI Taxonomy" id="412755"/>
    <lineage>
        <taxon>unclassified sequences</taxon>
        <taxon>metagenomes</taxon>
        <taxon>ecological metagenomes</taxon>
    </lineage>
</organism>